<organism evidence="3 4">
    <name type="scientific">Plenodomus tracheiphilus IPT5</name>
    <dbReference type="NCBI Taxonomy" id="1408161"/>
    <lineage>
        <taxon>Eukaryota</taxon>
        <taxon>Fungi</taxon>
        <taxon>Dikarya</taxon>
        <taxon>Ascomycota</taxon>
        <taxon>Pezizomycotina</taxon>
        <taxon>Dothideomycetes</taxon>
        <taxon>Pleosporomycetidae</taxon>
        <taxon>Pleosporales</taxon>
        <taxon>Pleosporineae</taxon>
        <taxon>Leptosphaeriaceae</taxon>
        <taxon>Plenodomus</taxon>
    </lineage>
</organism>
<feature type="region of interest" description="Disordered" evidence="1">
    <location>
        <begin position="78"/>
        <end position="107"/>
    </location>
</feature>
<feature type="region of interest" description="Disordered" evidence="1">
    <location>
        <begin position="254"/>
        <end position="281"/>
    </location>
</feature>
<feature type="region of interest" description="Disordered" evidence="1">
    <location>
        <begin position="597"/>
        <end position="617"/>
    </location>
</feature>
<feature type="region of interest" description="Disordered" evidence="1">
    <location>
        <begin position="304"/>
        <end position="441"/>
    </location>
</feature>
<feature type="compositionally biased region" description="Polar residues" evidence="1">
    <location>
        <begin position="304"/>
        <end position="314"/>
    </location>
</feature>
<dbReference type="Proteomes" id="UP000799423">
    <property type="component" value="Unassembled WGS sequence"/>
</dbReference>
<dbReference type="OrthoDB" id="5383703at2759"/>
<evidence type="ECO:0000313" key="3">
    <source>
        <dbReference type="EMBL" id="KAF2847230.1"/>
    </source>
</evidence>
<feature type="domain" description="Spindle pole body-associated protein cut12" evidence="2">
    <location>
        <begin position="179"/>
        <end position="268"/>
    </location>
</feature>
<reference evidence="3" key="1">
    <citation type="submission" date="2020-01" db="EMBL/GenBank/DDBJ databases">
        <authorList>
            <consortium name="DOE Joint Genome Institute"/>
            <person name="Haridas S."/>
            <person name="Albert R."/>
            <person name="Binder M."/>
            <person name="Bloem J."/>
            <person name="Labutti K."/>
            <person name="Salamov A."/>
            <person name="Andreopoulos B."/>
            <person name="Baker S.E."/>
            <person name="Barry K."/>
            <person name="Bills G."/>
            <person name="Bluhm B.H."/>
            <person name="Cannon C."/>
            <person name="Castanera R."/>
            <person name="Culley D.E."/>
            <person name="Daum C."/>
            <person name="Ezra D."/>
            <person name="Gonzalez J.B."/>
            <person name="Henrissat B."/>
            <person name="Kuo A."/>
            <person name="Liang C."/>
            <person name="Lipzen A."/>
            <person name="Lutzoni F."/>
            <person name="Magnuson J."/>
            <person name="Mondo S."/>
            <person name="Nolan M."/>
            <person name="Ohm R."/>
            <person name="Pangilinan J."/>
            <person name="Park H.-J."/>
            <person name="Ramirez L."/>
            <person name="Alfaro M."/>
            <person name="Sun H."/>
            <person name="Tritt A."/>
            <person name="Yoshinaga Y."/>
            <person name="Zwiers L.-H."/>
            <person name="Turgeon B.G."/>
            <person name="Goodwin S.B."/>
            <person name="Spatafora J.W."/>
            <person name="Crous P.W."/>
            <person name="Grigoriev I.V."/>
        </authorList>
    </citation>
    <scope>NUCLEOTIDE SEQUENCE</scope>
    <source>
        <strain evidence="3">IPT5</strain>
    </source>
</reference>
<dbReference type="InterPro" id="IPR021589">
    <property type="entry name" value="Cut12"/>
</dbReference>
<keyword evidence="4" id="KW-1185">Reference proteome</keyword>
<feature type="region of interest" description="Disordered" evidence="1">
    <location>
        <begin position="125"/>
        <end position="162"/>
    </location>
</feature>
<dbReference type="AlphaFoldDB" id="A0A6A7AVD3"/>
<accession>A0A6A7AVD3</accession>
<feature type="compositionally biased region" description="Basic and acidic residues" evidence="1">
    <location>
        <begin position="254"/>
        <end position="279"/>
    </location>
</feature>
<feature type="region of interest" description="Disordered" evidence="1">
    <location>
        <begin position="472"/>
        <end position="538"/>
    </location>
</feature>
<evidence type="ECO:0000313" key="4">
    <source>
        <dbReference type="Proteomes" id="UP000799423"/>
    </source>
</evidence>
<proteinExistence type="predicted"/>
<evidence type="ECO:0000259" key="2">
    <source>
        <dbReference type="Pfam" id="PF11500"/>
    </source>
</evidence>
<feature type="compositionally biased region" description="Polar residues" evidence="1">
    <location>
        <begin position="343"/>
        <end position="370"/>
    </location>
</feature>
<gene>
    <name evidence="3" type="ORF">T440DRAFT_456636</name>
</gene>
<sequence>MFSWITGPRITNAIEDLQPENNYESTFLDQPETPAHQFAVKAFKHAIFGTPAPEAANNGAKPTDTKKRLDIANTKAIDLPAPKDSTPPVSPSKQLGGILMTPGTMSKGRKTVSFGSQVLDNEGKEVNAGKSGIPNDCPGKFPSPWTPGAQLKLDSSSDKRPRNKLTEALLDARTTTQPISGQKPRARDDADITIDMGAPRSESGKYWKEQYESYAKRSEKEMKKVVAKQQLAKKFAMKKDGEVTELATKLEQERKRFRQRERELEQQNKDHQERARKAIADSASASIEIAALKARIAALERSAVMSSSELQNKPSFDIYEDSNTRSQRPQEQVPEPSFIPSLSMASSGKENASPTPKRQRRQTLPDSTSRPKPPARFGTEEGEVSIILGKSPRAHARPAEDSEKLHAVPTGVPKSPLDSRKWASLKENGPPSSPFVVLPSSPLPMPSPDPWLAAEATSILQMDKMALPVSAGVPYSRPEWNPPPKQQRTTKQNNASNVGRKTAQATASSKSRSTGGKASNTEDITQGLGSKWITAPDHITRRTVDEEVEVAATSRATAKAAQPGSDPKFDLSEITAHHAEGSKQIKRDRAEILPVDRKAEARRRLEERKKLRKNAPA</sequence>
<dbReference type="Pfam" id="PF11500">
    <property type="entry name" value="Cut12"/>
    <property type="match status" value="1"/>
</dbReference>
<feature type="compositionally biased region" description="Basic and acidic residues" evidence="1">
    <location>
        <begin position="597"/>
        <end position="609"/>
    </location>
</feature>
<evidence type="ECO:0000256" key="1">
    <source>
        <dbReference type="SAM" id="MobiDB-lite"/>
    </source>
</evidence>
<protein>
    <recommendedName>
        <fullName evidence="2">Spindle pole body-associated protein cut12 domain-containing protein</fullName>
    </recommendedName>
</protein>
<feature type="compositionally biased region" description="Polar residues" evidence="1">
    <location>
        <begin position="486"/>
        <end position="528"/>
    </location>
</feature>
<dbReference type="EMBL" id="MU006327">
    <property type="protein sequence ID" value="KAF2847230.1"/>
    <property type="molecule type" value="Genomic_DNA"/>
</dbReference>
<name>A0A6A7AVD3_9PLEO</name>
<feature type="compositionally biased region" description="Basic and acidic residues" evidence="1">
    <location>
        <begin position="397"/>
        <end position="406"/>
    </location>
</feature>